<comment type="caution">
    <text evidence="2">The sequence shown here is derived from an EMBL/GenBank/DDBJ whole genome shotgun (WGS) entry which is preliminary data.</text>
</comment>
<feature type="compositionally biased region" description="Basic and acidic residues" evidence="1">
    <location>
        <begin position="160"/>
        <end position="173"/>
    </location>
</feature>
<proteinExistence type="predicted"/>
<dbReference type="EMBL" id="BTSY01000007">
    <property type="protein sequence ID" value="GMT35255.1"/>
    <property type="molecule type" value="Genomic_DNA"/>
</dbReference>
<organism evidence="2 3">
    <name type="scientific">Pristionchus fissidentatus</name>
    <dbReference type="NCBI Taxonomy" id="1538716"/>
    <lineage>
        <taxon>Eukaryota</taxon>
        <taxon>Metazoa</taxon>
        <taxon>Ecdysozoa</taxon>
        <taxon>Nematoda</taxon>
        <taxon>Chromadorea</taxon>
        <taxon>Rhabditida</taxon>
        <taxon>Rhabditina</taxon>
        <taxon>Diplogasteromorpha</taxon>
        <taxon>Diplogasteroidea</taxon>
        <taxon>Neodiplogasteridae</taxon>
        <taxon>Pristionchus</taxon>
    </lineage>
</organism>
<evidence type="ECO:0000313" key="3">
    <source>
        <dbReference type="Proteomes" id="UP001432322"/>
    </source>
</evidence>
<gene>
    <name evidence="2" type="ORF">PFISCL1PPCAC_26552</name>
</gene>
<accession>A0AAV5WUI9</accession>
<dbReference type="Proteomes" id="UP001432322">
    <property type="component" value="Unassembled WGS sequence"/>
</dbReference>
<dbReference type="AlphaFoldDB" id="A0AAV5WUI9"/>
<evidence type="ECO:0000256" key="1">
    <source>
        <dbReference type="SAM" id="MobiDB-lite"/>
    </source>
</evidence>
<feature type="region of interest" description="Disordered" evidence="1">
    <location>
        <begin position="140"/>
        <end position="190"/>
    </location>
</feature>
<protein>
    <submittedName>
        <fullName evidence="2">Uncharacterized protein</fullName>
    </submittedName>
</protein>
<reference evidence="2" key="1">
    <citation type="submission" date="2023-10" db="EMBL/GenBank/DDBJ databases">
        <title>Genome assembly of Pristionchus species.</title>
        <authorList>
            <person name="Yoshida K."/>
            <person name="Sommer R.J."/>
        </authorList>
    </citation>
    <scope>NUCLEOTIDE SEQUENCE</scope>
    <source>
        <strain evidence="2">RS5133</strain>
    </source>
</reference>
<feature type="non-terminal residue" evidence="2">
    <location>
        <position position="1"/>
    </location>
</feature>
<keyword evidence="3" id="KW-1185">Reference proteome</keyword>
<feature type="compositionally biased region" description="Low complexity" evidence="1">
    <location>
        <begin position="9"/>
        <end position="25"/>
    </location>
</feature>
<evidence type="ECO:0000313" key="2">
    <source>
        <dbReference type="EMBL" id="GMT35255.1"/>
    </source>
</evidence>
<feature type="region of interest" description="Disordered" evidence="1">
    <location>
        <begin position="1"/>
        <end position="35"/>
    </location>
</feature>
<name>A0AAV5WUI9_9BILA</name>
<sequence length="190" mass="21394">TTVSAGSVSQLPLSGLPLTSSLPPSHNSFQRRTERMVERRQINDMMTASSGQMPSTTKGTRTHYRSSRMEIIDYSDEELSFEPPLQMTRTRRHAICNDGTSKQELGKRCRTSNPDVEKLAEKMRSHVVLDASQYVQSVYAPRKTRTMSEDSGAFNSDTTDGERTRKNSEKDQSDIDSVPKYVPAKKSRTN</sequence>